<dbReference type="Proteomes" id="UP000294575">
    <property type="component" value="Unassembled WGS sequence"/>
</dbReference>
<evidence type="ECO:0000313" key="3">
    <source>
        <dbReference type="Proteomes" id="UP000294575"/>
    </source>
</evidence>
<evidence type="ECO:0000256" key="1">
    <source>
        <dbReference type="SAM" id="Phobius"/>
    </source>
</evidence>
<comment type="caution">
    <text evidence="2">The sequence shown here is derived from an EMBL/GenBank/DDBJ whole genome shotgun (WGS) entry which is preliminary data.</text>
</comment>
<feature type="transmembrane region" description="Helical" evidence="1">
    <location>
        <begin position="34"/>
        <end position="59"/>
    </location>
</feature>
<name>A0A4R6TWH6_9GAMM</name>
<sequence length="150" mass="16089">MSTLTLWLFLLMAFMAGFFMPVQAGINGLLARELSSVLAAATISFLMGTLGLVLALLLQRESIPLAGFRQLQWWHLAGGLMGAFFVFTAAFAAPRIGALLFMALVLAGQMASALLLDHQGWLGFRESSITTGKVLGMACIVAGVWLIRRG</sequence>
<dbReference type="PANTHER" id="PTHR34821">
    <property type="entry name" value="INNER MEMBRANE PROTEIN YDCZ"/>
    <property type="match status" value="1"/>
</dbReference>
<feature type="transmembrane region" description="Helical" evidence="1">
    <location>
        <begin position="128"/>
        <end position="147"/>
    </location>
</feature>
<dbReference type="AlphaFoldDB" id="A0A4R6TWH6"/>
<dbReference type="GO" id="GO:0005886">
    <property type="term" value="C:plasma membrane"/>
    <property type="evidence" value="ECO:0007669"/>
    <property type="project" value="TreeGrafter"/>
</dbReference>
<evidence type="ECO:0000313" key="2">
    <source>
        <dbReference type="EMBL" id="TDQ37606.1"/>
    </source>
</evidence>
<dbReference type="PANTHER" id="PTHR34821:SF2">
    <property type="entry name" value="INNER MEMBRANE PROTEIN YDCZ"/>
    <property type="match status" value="1"/>
</dbReference>
<keyword evidence="1" id="KW-1133">Transmembrane helix</keyword>
<proteinExistence type="predicted"/>
<accession>A0A4R6TWH6</accession>
<dbReference type="RefSeq" id="WP_101495734.1">
    <property type="nucleotide sequence ID" value="NZ_LNJZ01000002.1"/>
</dbReference>
<feature type="transmembrane region" description="Helical" evidence="1">
    <location>
        <begin position="98"/>
        <end position="116"/>
    </location>
</feature>
<keyword evidence="1" id="KW-0812">Transmembrane</keyword>
<keyword evidence="1" id="KW-0472">Membrane</keyword>
<dbReference type="Pfam" id="PF04657">
    <property type="entry name" value="DMT_YdcZ"/>
    <property type="match status" value="1"/>
</dbReference>
<organism evidence="2 3">
    <name type="scientific">Thiopseudomonas denitrificans</name>
    <dbReference type="NCBI Taxonomy" id="1501432"/>
    <lineage>
        <taxon>Bacteria</taxon>
        <taxon>Pseudomonadati</taxon>
        <taxon>Pseudomonadota</taxon>
        <taxon>Gammaproteobacteria</taxon>
        <taxon>Pseudomonadales</taxon>
        <taxon>Pseudomonadaceae</taxon>
        <taxon>Thiopseudomonas</taxon>
    </lineage>
</organism>
<dbReference type="InterPro" id="IPR006750">
    <property type="entry name" value="YdcZ"/>
</dbReference>
<feature type="transmembrane region" description="Helical" evidence="1">
    <location>
        <begin position="71"/>
        <end position="92"/>
    </location>
</feature>
<keyword evidence="3" id="KW-1185">Reference proteome</keyword>
<reference evidence="2 3" key="1">
    <citation type="submission" date="2019-03" db="EMBL/GenBank/DDBJ databases">
        <title>Genomic Encyclopedia of Type Strains, Phase IV (KMG-IV): sequencing the most valuable type-strain genomes for metagenomic binning, comparative biology and taxonomic classification.</title>
        <authorList>
            <person name="Goeker M."/>
        </authorList>
    </citation>
    <scope>NUCLEOTIDE SEQUENCE [LARGE SCALE GENOMIC DNA]</scope>
    <source>
        <strain evidence="2 3">DSM 28679</strain>
    </source>
</reference>
<dbReference type="EMBL" id="SNYK01000007">
    <property type="protein sequence ID" value="TDQ37606.1"/>
    <property type="molecule type" value="Genomic_DNA"/>
</dbReference>
<dbReference type="OrthoDB" id="7864805at2"/>
<protein>
    <submittedName>
        <fullName evidence="2">Transporter family-2 protein</fullName>
    </submittedName>
</protein>
<gene>
    <name evidence="2" type="ORF">DFQ45_107113</name>
</gene>